<reference evidence="2 3" key="1">
    <citation type="submission" date="2019-08" db="EMBL/GenBank/DDBJ databases">
        <title>Parahaliea maris sp. nov., isolated from the surface seawater.</title>
        <authorList>
            <person name="Liu Y."/>
        </authorList>
    </citation>
    <scope>NUCLEOTIDE SEQUENCE [LARGE SCALE GENOMIC DNA]</scope>
    <source>
        <strain evidence="2 3">S2-26</strain>
    </source>
</reference>
<dbReference type="GO" id="GO:0043093">
    <property type="term" value="P:FtsZ-dependent cytokinesis"/>
    <property type="evidence" value="ECO:0007669"/>
    <property type="project" value="InterPro"/>
</dbReference>
<dbReference type="OrthoDB" id="6120894at2"/>
<accession>A0A5C8ZYV5</accession>
<dbReference type="EMBL" id="VRYZ01000003">
    <property type="protein sequence ID" value="TXS92587.1"/>
    <property type="molecule type" value="Genomic_DNA"/>
</dbReference>
<proteinExistence type="predicted"/>
<feature type="coiled-coil region" evidence="1">
    <location>
        <begin position="6"/>
        <end position="47"/>
    </location>
</feature>
<keyword evidence="3" id="KW-1185">Reference proteome</keyword>
<protein>
    <submittedName>
        <fullName evidence="2">TIGR02449 family protein</fullName>
    </submittedName>
</protein>
<dbReference type="RefSeq" id="WP_148063959.1">
    <property type="nucleotide sequence ID" value="NZ_VRYZ01000003.1"/>
</dbReference>
<dbReference type="AlphaFoldDB" id="A0A5C8ZYV5"/>
<organism evidence="2 3">
    <name type="scientific">Parahaliea aestuarii</name>
    <dbReference type="NCBI Taxonomy" id="1852021"/>
    <lineage>
        <taxon>Bacteria</taxon>
        <taxon>Pseudomonadati</taxon>
        <taxon>Pseudomonadota</taxon>
        <taxon>Gammaproteobacteria</taxon>
        <taxon>Cellvibrionales</taxon>
        <taxon>Halieaceae</taxon>
        <taxon>Parahaliea</taxon>
    </lineage>
</organism>
<dbReference type="InterPro" id="IPR012662">
    <property type="entry name" value="CHP02449"/>
</dbReference>
<keyword evidence="1" id="KW-0175">Coiled coil</keyword>
<dbReference type="Proteomes" id="UP000321933">
    <property type="component" value="Unassembled WGS sequence"/>
</dbReference>
<evidence type="ECO:0000313" key="3">
    <source>
        <dbReference type="Proteomes" id="UP000321933"/>
    </source>
</evidence>
<dbReference type="GO" id="GO:0000917">
    <property type="term" value="P:division septum assembly"/>
    <property type="evidence" value="ECO:0007669"/>
    <property type="project" value="UniProtKB-KW"/>
</dbReference>
<dbReference type="GO" id="GO:0005737">
    <property type="term" value="C:cytoplasm"/>
    <property type="evidence" value="ECO:0007669"/>
    <property type="project" value="InterPro"/>
</dbReference>
<evidence type="ECO:0000313" key="2">
    <source>
        <dbReference type="EMBL" id="TXS92587.1"/>
    </source>
</evidence>
<evidence type="ECO:0000256" key="1">
    <source>
        <dbReference type="SAM" id="Coils"/>
    </source>
</evidence>
<dbReference type="NCBIfam" id="TIGR02449">
    <property type="entry name" value="TIGR02449 family protein"/>
    <property type="match status" value="1"/>
</dbReference>
<sequence length="66" mass="7577">MADNPLKALESKIDQLISLCQDLNQENQALKAQAAHWESERRDLIDKNELARGKVEAMIDRLRAME</sequence>
<gene>
    <name evidence="2" type="ORF">FVW59_09255</name>
</gene>
<comment type="caution">
    <text evidence="2">The sequence shown here is derived from an EMBL/GenBank/DDBJ whole genome shotgun (WGS) entry which is preliminary data.</text>
</comment>
<dbReference type="Gene3D" id="1.20.5.340">
    <property type="match status" value="1"/>
</dbReference>
<name>A0A5C8ZYV5_9GAMM</name>